<reference evidence="2 3" key="1">
    <citation type="submission" date="2018-05" db="EMBL/GenBank/DDBJ databases">
        <title>Draft genome of Methanospirillum lacunae Ki8-1.</title>
        <authorList>
            <person name="Dueholm M.S."/>
            <person name="Nielsen P.H."/>
            <person name="Bakmann L.F."/>
            <person name="Otzen D.E."/>
        </authorList>
    </citation>
    <scope>NUCLEOTIDE SEQUENCE [LARGE SCALE GENOMIC DNA]</scope>
    <source>
        <strain evidence="2 3">Ki8-1</strain>
    </source>
</reference>
<protein>
    <recommendedName>
        <fullName evidence="4">Metal-dependent hydrolase</fullName>
    </recommendedName>
</protein>
<accession>A0A2V2MWL7</accession>
<gene>
    <name evidence="2" type="ORF">DK846_09970</name>
</gene>
<proteinExistence type="predicted"/>
<keyword evidence="1" id="KW-0812">Transmembrane</keyword>
<dbReference type="Pfam" id="PF04307">
    <property type="entry name" value="YdjM"/>
    <property type="match status" value="1"/>
</dbReference>
<dbReference type="GeneID" id="97547823"/>
<sequence>MLIACHLFFGAASGLLLQNRFKSRYILPACVLGSVLPDLIDKPLGYIIFPSIGDGRLIAHSLMGLTIILLITTALFRNKYITVALGIGIMTHQILDEMWKIPVNWFYPLLGPFPVYQMENYFGWGLMRELTTPSEYLFALGLLFLLISRTENNLIRERAGILSGASALLLLLTGR</sequence>
<dbReference type="EMBL" id="QGMY01000007">
    <property type="protein sequence ID" value="PWR72292.1"/>
    <property type="molecule type" value="Genomic_DNA"/>
</dbReference>
<keyword evidence="1" id="KW-0472">Membrane</keyword>
<evidence type="ECO:0008006" key="4">
    <source>
        <dbReference type="Google" id="ProtNLM"/>
    </source>
</evidence>
<name>A0A2V2MWL7_9EURY</name>
<evidence type="ECO:0000313" key="2">
    <source>
        <dbReference type="EMBL" id="PWR72292.1"/>
    </source>
</evidence>
<comment type="caution">
    <text evidence="2">The sequence shown here is derived from an EMBL/GenBank/DDBJ whole genome shotgun (WGS) entry which is preliminary data.</text>
</comment>
<evidence type="ECO:0000256" key="1">
    <source>
        <dbReference type="SAM" id="Phobius"/>
    </source>
</evidence>
<feature type="transmembrane region" description="Helical" evidence="1">
    <location>
        <begin position="57"/>
        <end position="76"/>
    </location>
</feature>
<keyword evidence="3" id="KW-1185">Reference proteome</keyword>
<organism evidence="2 3">
    <name type="scientific">Methanospirillum lacunae</name>
    <dbReference type="NCBI Taxonomy" id="668570"/>
    <lineage>
        <taxon>Archaea</taxon>
        <taxon>Methanobacteriati</taxon>
        <taxon>Methanobacteriota</taxon>
        <taxon>Stenosarchaea group</taxon>
        <taxon>Methanomicrobia</taxon>
        <taxon>Methanomicrobiales</taxon>
        <taxon>Methanospirillaceae</taxon>
        <taxon>Methanospirillum</taxon>
    </lineage>
</organism>
<dbReference type="OrthoDB" id="200338at2157"/>
<dbReference type="AlphaFoldDB" id="A0A2V2MWL7"/>
<evidence type="ECO:0000313" key="3">
    <source>
        <dbReference type="Proteomes" id="UP000245657"/>
    </source>
</evidence>
<dbReference type="Proteomes" id="UP000245657">
    <property type="component" value="Unassembled WGS sequence"/>
</dbReference>
<dbReference type="RefSeq" id="WP_109968781.1">
    <property type="nucleotide sequence ID" value="NZ_CP176093.1"/>
</dbReference>
<dbReference type="InterPro" id="IPR007404">
    <property type="entry name" value="YdjM-like"/>
</dbReference>
<keyword evidence="1" id="KW-1133">Transmembrane helix</keyword>